<feature type="region of interest" description="Disordered" evidence="4">
    <location>
        <begin position="367"/>
        <end position="387"/>
    </location>
</feature>
<feature type="region of interest" description="Disordered" evidence="4">
    <location>
        <begin position="1"/>
        <end position="60"/>
    </location>
</feature>
<evidence type="ECO:0000313" key="6">
    <source>
        <dbReference type="Proteomes" id="UP000306102"/>
    </source>
</evidence>
<dbReference type="Pfam" id="PF05911">
    <property type="entry name" value="FPP"/>
    <property type="match status" value="4"/>
</dbReference>
<dbReference type="Proteomes" id="UP000306102">
    <property type="component" value="Unassembled WGS sequence"/>
</dbReference>
<accession>A0A4S4DQK1</accession>
<gene>
    <name evidence="5" type="ORF">TEA_029559</name>
</gene>
<comment type="similarity">
    <text evidence="1">Belongs to the FPP family.</text>
</comment>
<evidence type="ECO:0000313" key="5">
    <source>
        <dbReference type="EMBL" id="THG05372.1"/>
    </source>
</evidence>
<dbReference type="EMBL" id="SDRB02010628">
    <property type="protein sequence ID" value="THG05372.1"/>
    <property type="molecule type" value="Genomic_DNA"/>
</dbReference>
<dbReference type="PANTHER" id="PTHR31580">
    <property type="entry name" value="FILAMENT-LIKE PLANT PROTEIN 4"/>
    <property type="match status" value="1"/>
</dbReference>
<dbReference type="SMR" id="A0A4S4DQK1"/>
<name>A0A4S4DQK1_CAMSN</name>
<keyword evidence="2 3" id="KW-0175">Coiled coil</keyword>
<organism evidence="5 6">
    <name type="scientific">Camellia sinensis var. sinensis</name>
    <name type="common">China tea</name>
    <dbReference type="NCBI Taxonomy" id="542762"/>
    <lineage>
        <taxon>Eukaryota</taxon>
        <taxon>Viridiplantae</taxon>
        <taxon>Streptophyta</taxon>
        <taxon>Embryophyta</taxon>
        <taxon>Tracheophyta</taxon>
        <taxon>Spermatophyta</taxon>
        <taxon>Magnoliopsida</taxon>
        <taxon>eudicotyledons</taxon>
        <taxon>Gunneridae</taxon>
        <taxon>Pentapetalae</taxon>
        <taxon>asterids</taxon>
        <taxon>Ericales</taxon>
        <taxon>Theaceae</taxon>
        <taxon>Camellia</taxon>
    </lineage>
</organism>
<comment type="caution">
    <text evidence="5">The sequence shown here is derived from an EMBL/GenBank/DDBJ whole genome shotgun (WGS) entry which is preliminary data.</text>
</comment>
<feature type="compositionally biased region" description="Basic and acidic residues" evidence="4">
    <location>
        <begin position="1"/>
        <end position="18"/>
    </location>
</feature>
<feature type="compositionally biased region" description="Low complexity" evidence="4">
    <location>
        <begin position="19"/>
        <end position="28"/>
    </location>
</feature>
<keyword evidence="6" id="KW-1185">Reference proteome</keyword>
<evidence type="ECO:0000256" key="4">
    <source>
        <dbReference type="SAM" id="MobiDB-lite"/>
    </source>
</evidence>
<feature type="region of interest" description="Disordered" evidence="4">
    <location>
        <begin position="647"/>
        <end position="735"/>
    </location>
</feature>
<dbReference type="InterPro" id="IPR008587">
    <property type="entry name" value="FPP_plant"/>
</dbReference>
<dbReference type="PANTHER" id="PTHR31580:SF49">
    <property type="entry name" value="FILAMENT-LIKE PLANT PROTEIN 3"/>
    <property type="match status" value="1"/>
</dbReference>
<sequence>MDRRSWLWRRKSSEKSPGETESSGSASSHSERFSDDQAWLNHHTQSPEVTSKAAPSDELNDSVKTLSEKLSEALLNIRAKEDLVKQHAKVAEEAVSGWERAESEVLALKQQLEVATQKNSSLEDRVNNLDGALKECVRQLRQAREEQDQKIHEAVAKKTREWESTKSELESQLVELQSQHEATVAKSLTSIDPESQTKLEAAEKENSALKLELLSRVEELEIRIIERDLSTQAAETASKQHLESIKKVARLEAECRRLKAGARKASSANDHRSVTASSVYVESFTDSQSDSGERLLVVDNESRKISGLESNECEPSHSDSWASALISELDQFKNENAIRRNVMVPSVDINLMDDFLEMERLAALPETESGSCCPESGALSDQPHGGESHLKAELDAMINRTAELEEKLEKMEMEKVELEMAVTECQDQVKTSRDQLMDVELKLVELQTRLDMVNEANSALEAELGSSNANRQSAESELVEVELKLVELQTQLSMANEARSAFEAELGATNAKRELAESQLMVVEAEIKTLLSKVGFLEEEVQKERALSGEAVIKCRKMEDEIQKERALSGEAVVKCRKMEDEILRMKHDVEIRNTASLSGDLKIKQDKELAIASSKFAECQKTIASLGRQLKSLATLEDFLMDSEKTTELPKEGSQFPEDGPESLKLPSRDLHSPKNDSEDPKTISSCPGPLENGGEAGSLLSRSQQQAVTVEKSRNGFGKLFPRSNSRRQNETR</sequence>
<reference evidence="5 6" key="1">
    <citation type="journal article" date="2018" name="Proc. Natl. Acad. Sci. U.S.A.">
        <title>Draft genome sequence of Camellia sinensis var. sinensis provides insights into the evolution of the tea genome and tea quality.</title>
        <authorList>
            <person name="Wei C."/>
            <person name="Yang H."/>
            <person name="Wang S."/>
            <person name="Zhao J."/>
            <person name="Liu C."/>
            <person name="Gao L."/>
            <person name="Xia E."/>
            <person name="Lu Y."/>
            <person name="Tai Y."/>
            <person name="She G."/>
            <person name="Sun J."/>
            <person name="Cao H."/>
            <person name="Tong W."/>
            <person name="Gao Q."/>
            <person name="Li Y."/>
            <person name="Deng W."/>
            <person name="Jiang X."/>
            <person name="Wang W."/>
            <person name="Chen Q."/>
            <person name="Zhang S."/>
            <person name="Li H."/>
            <person name="Wu J."/>
            <person name="Wang P."/>
            <person name="Li P."/>
            <person name="Shi C."/>
            <person name="Zheng F."/>
            <person name="Jian J."/>
            <person name="Huang B."/>
            <person name="Shan D."/>
            <person name="Shi M."/>
            <person name="Fang C."/>
            <person name="Yue Y."/>
            <person name="Li F."/>
            <person name="Li D."/>
            <person name="Wei S."/>
            <person name="Han B."/>
            <person name="Jiang C."/>
            <person name="Yin Y."/>
            <person name="Xia T."/>
            <person name="Zhang Z."/>
            <person name="Bennetzen J.L."/>
            <person name="Zhao S."/>
            <person name="Wan X."/>
        </authorList>
    </citation>
    <scope>NUCLEOTIDE SEQUENCE [LARGE SCALE GENOMIC DNA]</scope>
    <source>
        <strain evidence="6">cv. Shuchazao</strain>
        <tissue evidence="5">Leaf</tissue>
    </source>
</reference>
<dbReference type="SUPFAM" id="SSF57997">
    <property type="entry name" value="Tropomyosin"/>
    <property type="match status" value="1"/>
</dbReference>
<protein>
    <recommendedName>
        <fullName evidence="7">Filament-like plant protein</fullName>
    </recommendedName>
</protein>
<dbReference type="AlphaFoldDB" id="A0A4S4DQK1"/>
<evidence type="ECO:0008006" key="7">
    <source>
        <dbReference type="Google" id="ProtNLM"/>
    </source>
</evidence>
<evidence type="ECO:0000256" key="1">
    <source>
        <dbReference type="ARBA" id="ARBA00005921"/>
    </source>
</evidence>
<feature type="coiled-coil region" evidence="3">
    <location>
        <begin position="387"/>
        <end position="540"/>
    </location>
</feature>
<proteinExistence type="inferred from homology"/>
<feature type="compositionally biased region" description="Basic and acidic residues" evidence="4">
    <location>
        <begin position="668"/>
        <end position="683"/>
    </location>
</feature>
<evidence type="ECO:0000256" key="2">
    <source>
        <dbReference type="ARBA" id="ARBA00023054"/>
    </source>
</evidence>
<dbReference type="STRING" id="542762.A0A4S4DQK1"/>
<evidence type="ECO:0000256" key="3">
    <source>
        <dbReference type="SAM" id="Coils"/>
    </source>
</evidence>